<dbReference type="GO" id="GO:0005524">
    <property type="term" value="F:ATP binding"/>
    <property type="evidence" value="ECO:0007669"/>
    <property type="project" value="UniProtKB-UniRule"/>
</dbReference>
<dbReference type="SUPFAM" id="SSF52540">
    <property type="entry name" value="P-loop containing nucleoside triphosphate hydrolases"/>
    <property type="match status" value="1"/>
</dbReference>
<keyword evidence="4 11" id="KW-0347">Helicase</keyword>
<protein>
    <recommendedName>
        <fullName evidence="9">DNA 3'-5' helicase</fullName>
        <ecNumber evidence="9">5.6.2.4</ecNumber>
    </recommendedName>
</protein>
<evidence type="ECO:0000256" key="4">
    <source>
        <dbReference type="ARBA" id="ARBA00022806"/>
    </source>
</evidence>
<dbReference type="STRING" id="1801743.A2824_00470"/>
<dbReference type="Gene3D" id="1.10.486.10">
    <property type="entry name" value="PCRA, domain 4"/>
    <property type="match status" value="1"/>
</dbReference>
<comment type="catalytic activity">
    <reaction evidence="8">
        <text>Couples ATP hydrolysis with the unwinding of duplex DNA by translocating in the 3'-5' direction.</text>
        <dbReference type="EC" id="5.6.2.4"/>
    </reaction>
</comment>
<evidence type="ECO:0000256" key="11">
    <source>
        <dbReference type="PROSITE-ProRule" id="PRU00560"/>
    </source>
</evidence>
<feature type="domain" description="UvrD-like helicase C-terminal" evidence="13">
    <location>
        <begin position="286"/>
        <end position="575"/>
    </location>
</feature>
<dbReference type="GO" id="GO:0000725">
    <property type="term" value="P:recombinational repair"/>
    <property type="evidence" value="ECO:0007669"/>
    <property type="project" value="TreeGrafter"/>
</dbReference>
<evidence type="ECO:0000256" key="1">
    <source>
        <dbReference type="ARBA" id="ARBA00009922"/>
    </source>
</evidence>
<evidence type="ECO:0000256" key="3">
    <source>
        <dbReference type="ARBA" id="ARBA00022801"/>
    </source>
</evidence>
<dbReference type="EC" id="5.6.2.4" evidence="9"/>
<feature type="binding site" evidence="11">
    <location>
        <begin position="26"/>
        <end position="33"/>
    </location>
    <ligand>
        <name>ATP</name>
        <dbReference type="ChEBI" id="CHEBI:30616"/>
    </ligand>
</feature>
<organism evidence="14 15">
    <name type="scientific">Candidatus Nomurabacteria bacterium RIFCSPHIGHO2_01_FULL_42_16</name>
    <dbReference type="NCBI Taxonomy" id="1801743"/>
    <lineage>
        <taxon>Bacteria</taxon>
        <taxon>Candidatus Nomuraibacteriota</taxon>
    </lineage>
</organism>
<dbReference type="GO" id="GO:0033202">
    <property type="term" value="C:DNA helicase complex"/>
    <property type="evidence" value="ECO:0007669"/>
    <property type="project" value="TreeGrafter"/>
</dbReference>
<dbReference type="Pfam" id="PF13361">
    <property type="entry name" value="UvrD_C"/>
    <property type="match status" value="1"/>
</dbReference>
<dbReference type="InterPro" id="IPR000212">
    <property type="entry name" value="DNA_helicase_UvrD/REP"/>
</dbReference>
<evidence type="ECO:0000256" key="8">
    <source>
        <dbReference type="ARBA" id="ARBA00034617"/>
    </source>
</evidence>
<keyword evidence="3 11" id="KW-0378">Hydrolase</keyword>
<feature type="domain" description="UvrD-like helicase ATP-binding" evidence="12">
    <location>
        <begin position="5"/>
        <end position="285"/>
    </location>
</feature>
<comment type="caution">
    <text evidence="14">The sequence shown here is derived from an EMBL/GenBank/DDBJ whole genome shotgun (WGS) entry which is preliminary data.</text>
</comment>
<dbReference type="PANTHER" id="PTHR11070">
    <property type="entry name" value="UVRD / RECB / PCRA DNA HELICASE FAMILY MEMBER"/>
    <property type="match status" value="1"/>
</dbReference>
<dbReference type="AlphaFoldDB" id="A0A1F6VHM9"/>
<dbReference type="CDD" id="cd18807">
    <property type="entry name" value="SF1_C_UvrD"/>
    <property type="match status" value="1"/>
</dbReference>
<dbReference type="GO" id="GO:0003677">
    <property type="term" value="F:DNA binding"/>
    <property type="evidence" value="ECO:0007669"/>
    <property type="project" value="UniProtKB-KW"/>
</dbReference>
<evidence type="ECO:0000256" key="2">
    <source>
        <dbReference type="ARBA" id="ARBA00022741"/>
    </source>
</evidence>
<dbReference type="InterPro" id="IPR027417">
    <property type="entry name" value="P-loop_NTPase"/>
</dbReference>
<evidence type="ECO:0000313" key="14">
    <source>
        <dbReference type="EMBL" id="OGI69045.1"/>
    </source>
</evidence>
<dbReference type="PROSITE" id="PS51198">
    <property type="entry name" value="UVRD_HELICASE_ATP_BIND"/>
    <property type="match status" value="1"/>
</dbReference>
<evidence type="ECO:0000256" key="6">
    <source>
        <dbReference type="ARBA" id="ARBA00023125"/>
    </source>
</evidence>
<evidence type="ECO:0000256" key="7">
    <source>
        <dbReference type="ARBA" id="ARBA00023235"/>
    </source>
</evidence>
<sequence>MDHLNELNPAQREAVLHKDGPLLIVAGAGAGKTKTIVHRIVNLINEGVRPENILAITFTNKAASEMRERARSQLSIVNRQSFPFVSTFHSLGVNILRENAPLSGLSKNFKIMDDGDSKSLVREAIKGAGYDPKQYDPGLFQNIISKQKGEGVTFEEYAEGASDFFSNLVAKIWEKYEELLKREKGLDFDDLLLKTVMLLKENEAVRKSYQERFKYIHVDEYQDTNEIQYRLTKLLAENHKNICVIGDSDQNVYGWRGAKIENILNFEKDYPEAKTVLLEENYRSTQNILSAANEIIKKNEVRVEKNLYTKNKEGEKIGFYEAADEADEAEYVATKILELVDAPADSSFAGSLSPRARGALPLAPSRCETPRKEESAGAFSDIAILYRANFQSRILEEAMLQYNIPYQVVGTKFFERKEVKDILSYLRSAIDRESPSDIKRIINFPARGIGKVTLLKLFAGRREELPAKMQLQIINFYNLLEKIAGFLEQNNLSETIKFILRESRIEKILKDGGDDDLERLENIKELVTLSKKFDHLAGEEAVIKISEEAALMSDQDEIKEKENVVRLMTVHAAKGLEFEKVFITGLEQGLFPHDRLGEKREDQEEERRLFYVALTRAEKKLYLSYAASRTIFGKRQYNVPSEFITDIPEDLIEKEGGNILKTIYV</sequence>
<gene>
    <name evidence="14" type="ORF">A2824_00470</name>
</gene>
<keyword evidence="6" id="KW-0238">DNA-binding</keyword>
<dbReference type="CDD" id="cd17932">
    <property type="entry name" value="DEXQc_UvrD"/>
    <property type="match status" value="1"/>
</dbReference>
<comment type="catalytic activity">
    <reaction evidence="10">
        <text>ATP + H2O = ADP + phosphate + H(+)</text>
        <dbReference type="Rhea" id="RHEA:13065"/>
        <dbReference type="ChEBI" id="CHEBI:15377"/>
        <dbReference type="ChEBI" id="CHEBI:15378"/>
        <dbReference type="ChEBI" id="CHEBI:30616"/>
        <dbReference type="ChEBI" id="CHEBI:43474"/>
        <dbReference type="ChEBI" id="CHEBI:456216"/>
        <dbReference type="EC" id="5.6.2.4"/>
    </reaction>
</comment>
<evidence type="ECO:0000256" key="5">
    <source>
        <dbReference type="ARBA" id="ARBA00022840"/>
    </source>
</evidence>
<dbReference type="InterPro" id="IPR014016">
    <property type="entry name" value="UvrD-like_ATP-bd"/>
</dbReference>
<dbReference type="Pfam" id="PF00580">
    <property type="entry name" value="UvrD-helicase"/>
    <property type="match status" value="1"/>
</dbReference>
<dbReference type="Gene3D" id="3.40.50.300">
    <property type="entry name" value="P-loop containing nucleotide triphosphate hydrolases"/>
    <property type="match status" value="2"/>
</dbReference>
<proteinExistence type="inferred from homology"/>
<dbReference type="GO" id="GO:0005829">
    <property type="term" value="C:cytosol"/>
    <property type="evidence" value="ECO:0007669"/>
    <property type="project" value="TreeGrafter"/>
</dbReference>
<dbReference type="PROSITE" id="PS51217">
    <property type="entry name" value="UVRD_HELICASE_CTER"/>
    <property type="match status" value="1"/>
</dbReference>
<dbReference type="InterPro" id="IPR014017">
    <property type="entry name" value="DNA_helicase_UvrD-like_C"/>
</dbReference>
<evidence type="ECO:0000256" key="10">
    <source>
        <dbReference type="ARBA" id="ARBA00048988"/>
    </source>
</evidence>
<dbReference type="InterPro" id="IPR013986">
    <property type="entry name" value="DExx_box_DNA_helicase_dom_sf"/>
</dbReference>
<dbReference type="GO" id="GO:0016887">
    <property type="term" value="F:ATP hydrolysis activity"/>
    <property type="evidence" value="ECO:0007669"/>
    <property type="project" value="RHEA"/>
</dbReference>
<evidence type="ECO:0000259" key="13">
    <source>
        <dbReference type="PROSITE" id="PS51217"/>
    </source>
</evidence>
<evidence type="ECO:0000256" key="9">
    <source>
        <dbReference type="ARBA" id="ARBA00034808"/>
    </source>
</evidence>
<dbReference type="EMBL" id="MFTT01000034">
    <property type="protein sequence ID" value="OGI69045.1"/>
    <property type="molecule type" value="Genomic_DNA"/>
</dbReference>
<keyword evidence="2 11" id="KW-0547">Nucleotide-binding</keyword>
<dbReference type="Proteomes" id="UP000178059">
    <property type="component" value="Unassembled WGS sequence"/>
</dbReference>
<dbReference type="PANTHER" id="PTHR11070:SF2">
    <property type="entry name" value="ATP-DEPENDENT DNA HELICASE SRS2"/>
    <property type="match status" value="1"/>
</dbReference>
<name>A0A1F6VHM9_9BACT</name>
<evidence type="ECO:0000313" key="15">
    <source>
        <dbReference type="Proteomes" id="UP000178059"/>
    </source>
</evidence>
<dbReference type="Gene3D" id="1.10.10.160">
    <property type="match status" value="1"/>
</dbReference>
<keyword evidence="5 11" id="KW-0067">ATP-binding</keyword>
<reference evidence="14 15" key="1">
    <citation type="journal article" date="2016" name="Nat. Commun.">
        <title>Thousands of microbial genomes shed light on interconnected biogeochemical processes in an aquifer system.</title>
        <authorList>
            <person name="Anantharaman K."/>
            <person name="Brown C.T."/>
            <person name="Hug L.A."/>
            <person name="Sharon I."/>
            <person name="Castelle C.J."/>
            <person name="Probst A.J."/>
            <person name="Thomas B.C."/>
            <person name="Singh A."/>
            <person name="Wilkins M.J."/>
            <person name="Karaoz U."/>
            <person name="Brodie E.L."/>
            <person name="Williams K.H."/>
            <person name="Hubbard S.S."/>
            <person name="Banfield J.F."/>
        </authorList>
    </citation>
    <scope>NUCLEOTIDE SEQUENCE [LARGE SCALE GENOMIC DNA]</scope>
</reference>
<comment type="similarity">
    <text evidence="1">Belongs to the helicase family. UvrD subfamily.</text>
</comment>
<evidence type="ECO:0000259" key="12">
    <source>
        <dbReference type="PROSITE" id="PS51198"/>
    </source>
</evidence>
<accession>A0A1F6VHM9</accession>
<dbReference type="GO" id="GO:0043138">
    <property type="term" value="F:3'-5' DNA helicase activity"/>
    <property type="evidence" value="ECO:0007669"/>
    <property type="project" value="UniProtKB-EC"/>
</dbReference>
<keyword evidence="7" id="KW-0413">Isomerase</keyword>